<dbReference type="PANTHER" id="PTHR32024:SF1">
    <property type="entry name" value="KTR SYSTEM POTASSIUM UPTAKE PROTEIN B"/>
    <property type="match status" value="1"/>
</dbReference>
<evidence type="ECO:0000256" key="5">
    <source>
        <dbReference type="ARBA" id="ARBA00022692"/>
    </source>
</evidence>
<keyword evidence="2" id="KW-0813">Transport</keyword>
<dbReference type="AlphaFoldDB" id="A0AAU8NI49"/>
<feature type="transmembrane region" description="Helical" evidence="10">
    <location>
        <begin position="302"/>
        <end position="321"/>
    </location>
</feature>
<feature type="transmembrane region" description="Helical" evidence="10">
    <location>
        <begin position="426"/>
        <end position="447"/>
    </location>
</feature>
<dbReference type="Pfam" id="PF02386">
    <property type="entry name" value="TrkH"/>
    <property type="match status" value="1"/>
</dbReference>
<feature type="transmembrane region" description="Helical" evidence="10">
    <location>
        <begin position="209"/>
        <end position="232"/>
    </location>
</feature>
<proteinExistence type="predicted"/>
<dbReference type="InterPro" id="IPR003445">
    <property type="entry name" value="Cat_transpt"/>
</dbReference>
<comment type="subcellular location">
    <subcellularLocation>
        <location evidence="1">Cell membrane</location>
        <topology evidence="1">Multi-pass membrane protein</topology>
    </subcellularLocation>
</comment>
<dbReference type="InterPro" id="IPR004772">
    <property type="entry name" value="TrkH"/>
</dbReference>
<evidence type="ECO:0000256" key="3">
    <source>
        <dbReference type="ARBA" id="ARBA00022475"/>
    </source>
</evidence>
<name>A0AAU8NI49_9BACL</name>
<evidence type="ECO:0000256" key="8">
    <source>
        <dbReference type="ARBA" id="ARBA00023065"/>
    </source>
</evidence>
<dbReference type="PANTHER" id="PTHR32024">
    <property type="entry name" value="TRK SYSTEM POTASSIUM UPTAKE PROTEIN TRKG-RELATED"/>
    <property type="match status" value="1"/>
</dbReference>
<keyword evidence="9 10" id="KW-0472">Membrane</keyword>
<keyword evidence="6" id="KW-0630">Potassium</keyword>
<dbReference type="GO" id="GO:0005886">
    <property type="term" value="C:plasma membrane"/>
    <property type="evidence" value="ECO:0007669"/>
    <property type="project" value="UniProtKB-SubCell"/>
</dbReference>
<evidence type="ECO:0000256" key="10">
    <source>
        <dbReference type="SAM" id="Phobius"/>
    </source>
</evidence>
<feature type="transmembrane region" description="Helical" evidence="10">
    <location>
        <begin position="94"/>
        <end position="118"/>
    </location>
</feature>
<keyword evidence="4" id="KW-0633">Potassium transport</keyword>
<sequence length="465" mass="50071">MNGIHKRNAQSTLLSKLEWVVNILKNKTSPPQLIMMIFFALIWVGAVLLALPISSKSGHSIGMLDALFTATSAICVNGLVVLDTGSVFSTFGQVIIMILIQVGGLGFMTLGVMVAIILGKRIGLKQRLLIQQAANASSAQGLVKLSLYIVLIAFAFEALATIILTLRWHSELGFGQGLYYALFHSVSAFNNAGFSLWSDSLSPFVGDPVVNLTVILLFIIGGLGYMVVVDIFRKRSWRKLSLHSKIVLVGSSLLYIIGFIIIFLLENWNPATFADLSWGERVWAALFQGTAPRSSGFNTIEIGSMLATSQFFIIILMFIGASSGGTGGGIKINTFVVLVLATIQTFRGGGQVHAFERKIAEETVMRALAVVMSSLAFVLGISIILSITEGILENHFLDVLFEATSAFSTTGLSMGLTSELSAPGKLIVIFTMFAGRLGPLTLAFALAQKKHKSKIGYAEDHVLIG</sequence>
<evidence type="ECO:0000256" key="4">
    <source>
        <dbReference type="ARBA" id="ARBA00022538"/>
    </source>
</evidence>
<evidence type="ECO:0000256" key="7">
    <source>
        <dbReference type="ARBA" id="ARBA00022989"/>
    </source>
</evidence>
<dbReference type="EMBL" id="CP159992">
    <property type="protein sequence ID" value="XCP97517.1"/>
    <property type="molecule type" value="Genomic_DNA"/>
</dbReference>
<gene>
    <name evidence="11" type="ORF">ABXS70_12800</name>
</gene>
<feature type="transmembrane region" description="Helical" evidence="10">
    <location>
        <begin position="244"/>
        <end position="265"/>
    </location>
</feature>
<evidence type="ECO:0000313" key="11">
    <source>
        <dbReference type="EMBL" id="XCP97517.1"/>
    </source>
</evidence>
<organism evidence="11">
    <name type="scientific">Paenibacillus sp. AN1007</name>
    <dbReference type="NCBI Taxonomy" id="3151385"/>
    <lineage>
        <taxon>Bacteria</taxon>
        <taxon>Bacillati</taxon>
        <taxon>Bacillota</taxon>
        <taxon>Bacilli</taxon>
        <taxon>Bacillales</taxon>
        <taxon>Paenibacillaceae</taxon>
        <taxon>Paenibacillus</taxon>
    </lineage>
</organism>
<reference evidence="11" key="1">
    <citation type="submission" date="2024-05" db="EMBL/GenBank/DDBJ databases">
        <title>Draft genome assemblies of 36 bacteria isolated from hibernating arctic ground squirrels.</title>
        <authorList>
            <person name="McKee H."/>
            <person name="Mullen L."/>
            <person name="Drown D.M."/>
            <person name="Duddleston K.N."/>
        </authorList>
    </citation>
    <scope>NUCLEOTIDE SEQUENCE</scope>
    <source>
        <strain evidence="11">AN1007</strain>
    </source>
</reference>
<evidence type="ECO:0000256" key="6">
    <source>
        <dbReference type="ARBA" id="ARBA00022958"/>
    </source>
</evidence>
<feature type="transmembrane region" description="Helical" evidence="10">
    <location>
        <begin position="145"/>
        <end position="166"/>
    </location>
</feature>
<feature type="transmembrane region" description="Helical" evidence="10">
    <location>
        <begin position="33"/>
        <end position="54"/>
    </location>
</feature>
<protein>
    <submittedName>
        <fullName evidence="11">TrkH family potassium uptake protein</fullName>
    </submittedName>
</protein>
<keyword evidence="7 10" id="KW-1133">Transmembrane helix</keyword>
<evidence type="ECO:0000256" key="9">
    <source>
        <dbReference type="ARBA" id="ARBA00023136"/>
    </source>
</evidence>
<keyword evidence="5 10" id="KW-0812">Transmembrane</keyword>
<feature type="transmembrane region" description="Helical" evidence="10">
    <location>
        <begin position="367"/>
        <end position="387"/>
    </location>
</feature>
<accession>A0AAU8NI49</accession>
<dbReference type="RefSeq" id="WP_366296178.1">
    <property type="nucleotide sequence ID" value="NZ_CP159992.1"/>
</dbReference>
<keyword evidence="3" id="KW-1003">Cell membrane</keyword>
<dbReference type="GO" id="GO:0015379">
    <property type="term" value="F:potassium:chloride symporter activity"/>
    <property type="evidence" value="ECO:0007669"/>
    <property type="project" value="InterPro"/>
</dbReference>
<feature type="transmembrane region" description="Helical" evidence="10">
    <location>
        <begin position="60"/>
        <end position="82"/>
    </location>
</feature>
<evidence type="ECO:0000256" key="2">
    <source>
        <dbReference type="ARBA" id="ARBA00022448"/>
    </source>
</evidence>
<dbReference type="NCBIfam" id="TIGR00933">
    <property type="entry name" value="2a38"/>
    <property type="match status" value="1"/>
</dbReference>
<evidence type="ECO:0000256" key="1">
    <source>
        <dbReference type="ARBA" id="ARBA00004651"/>
    </source>
</evidence>
<keyword evidence="8" id="KW-0406">Ion transport</keyword>